<dbReference type="Proteomes" id="UP000001822">
    <property type="component" value="Chromosome"/>
</dbReference>
<evidence type="ECO:0000313" key="5">
    <source>
        <dbReference type="EMBL" id="ABG58137.1"/>
    </source>
</evidence>
<keyword evidence="6" id="KW-1185">Reference proteome</keyword>
<keyword evidence="2" id="KW-0808">Transferase</keyword>
<evidence type="ECO:0000256" key="3">
    <source>
        <dbReference type="ARBA" id="ARBA00023180"/>
    </source>
</evidence>
<proteinExistence type="predicted"/>
<dbReference type="EMBL" id="CP000383">
    <property type="protein sequence ID" value="ABG58137.1"/>
    <property type="molecule type" value="Genomic_DNA"/>
</dbReference>
<keyword evidence="3" id="KW-0325">Glycoprotein</keyword>
<dbReference type="GO" id="GO:0016757">
    <property type="term" value="F:glycosyltransferase activity"/>
    <property type="evidence" value="ECO:0007669"/>
    <property type="project" value="UniProtKB-KW"/>
</dbReference>
<sequence>MCLQRICYEKIFLKKKIIATGTIWMSNMQQINNASVRPVSAYNTKHLQIPAIALLQSSPLPEQAIRTFSRALLTPTNHLFVNGRYIRTGLISGFDSRKLSFFQRIYLFLKSRFFTENKSVKISAVWAHDSWSNNYFHWFNDTLPRLFLLSKQIEDSVAVLPVELSKITFIVESLELLKIEHQWIDQKKSHRFESLSVLHTATLQPDINPLLQKQMRDAVFSAMKIDPQERPFRKIYISRAHARYRKIINEQELLPVLKKYGYDIIYPETYSFKEQVKLFAESNALISIHGAGHTNCMFMKQDAKVMEIRNTEWESQPLCFWGLANIFELKWEYITATRVSEVSNFNDVFIAPHIFEESLRTFENIK</sequence>
<keyword evidence="1" id="KW-0328">Glycosyltransferase</keyword>
<gene>
    <name evidence="5" type="ordered locus">CHU_0854</name>
</gene>
<organism evidence="5 6">
    <name type="scientific">Cytophaga hutchinsonii (strain ATCC 33406 / DSM 1761 / CIP 103989 / NBRC 15051 / NCIMB 9469 / D465)</name>
    <dbReference type="NCBI Taxonomy" id="269798"/>
    <lineage>
        <taxon>Bacteria</taxon>
        <taxon>Pseudomonadati</taxon>
        <taxon>Bacteroidota</taxon>
        <taxon>Cytophagia</taxon>
        <taxon>Cytophagales</taxon>
        <taxon>Cytophagaceae</taxon>
        <taxon>Cytophaga</taxon>
    </lineage>
</organism>
<evidence type="ECO:0000313" key="6">
    <source>
        <dbReference type="Proteomes" id="UP000001822"/>
    </source>
</evidence>
<dbReference type="PANTHER" id="PTHR20961">
    <property type="entry name" value="GLYCOSYLTRANSFERASE"/>
    <property type="match status" value="1"/>
</dbReference>
<dbReference type="InterPro" id="IPR049625">
    <property type="entry name" value="Glyco_transf_61_cat"/>
</dbReference>
<dbReference type="Pfam" id="PF04577">
    <property type="entry name" value="Glyco_transf_61"/>
    <property type="match status" value="1"/>
</dbReference>
<accession>A0A6N4SPB4</accession>
<evidence type="ECO:0000256" key="2">
    <source>
        <dbReference type="ARBA" id="ARBA00022679"/>
    </source>
</evidence>
<evidence type="ECO:0000256" key="1">
    <source>
        <dbReference type="ARBA" id="ARBA00022676"/>
    </source>
</evidence>
<name>A0A6N4SPB4_CYTH3</name>
<protein>
    <submittedName>
        <fullName evidence="5">Capsular polysaccharide biosynthesis protein</fullName>
    </submittedName>
</protein>
<dbReference type="AlphaFoldDB" id="A0A6N4SPB4"/>
<reference evidence="5 6" key="1">
    <citation type="journal article" date="2007" name="Appl. Environ. Microbiol.">
        <title>Genome sequence of the cellulolytic gliding bacterium Cytophaga hutchinsonii.</title>
        <authorList>
            <person name="Xie G."/>
            <person name="Bruce D.C."/>
            <person name="Challacombe J.F."/>
            <person name="Chertkov O."/>
            <person name="Detter J.C."/>
            <person name="Gilna P."/>
            <person name="Han C.S."/>
            <person name="Lucas S."/>
            <person name="Misra M."/>
            <person name="Myers G.L."/>
            <person name="Richardson P."/>
            <person name="Tapia R."/>
            <person name="Thayer N."/>
            <person name="Thompson L.S."/>
            <person name="Brettin T.S."/>
            <person name="Henrissat B."/>
            <person name="Wilson D.B."/>
            <person name="McBride M.J."/>
        </authorList>
    </citation>
    <scope>NUCLEOTIDE SEQUENCE [LARGE SCALE GENOMIC DNA]</scope>
    <source>
        <strain evidence="6">ATCC 33406 / DSM 1761 / CIP 103989 / NBRC 15051 / NCIMB 9469 / D465</strain>
    </source>
</reference>
<evidence type="ECO:0000259" key="4">
    <source>
        <dbReference type="Pfam" id="PF04577"/>
    </source>
</evidence>
<dbReference type="InterPro" id="IPR007657">
    <property type="entry name" value="Glycosyltransferase_61"/>
</dbReference>
<dbReference type="KEGG" id="chu:CHU_0854"/>
<feature type="domain" description="Glycosyltransferase 61 catalytic" evidence="4">
    <location>
        <begin position="135"/>
        <end position="306"/>
    </location>
</feature>